<dbReference type="Proteomes" id="UP000070133">
    <property type="component" value="Unassembled WGS sequence"/>
</dbReference>
<organism evidence="3 4">
    <name type="scientific">Pseudocercospora eumusae</name>
    <dbReference type="NCBI Taxonomy" id="321146"/>
    <lineage>
        <taxon>Eukaryota</taxon>
        <taxon>Fungi</taxon>
        <taxon>Dikarya</taxon>
        <taxon>Ascomycota</taxon>
        <taxon>Pezizomycotina</taxon>
        <taxon>Dothideomycetes</taxon>
        <taxon>Dothideomycetidae</taxon>
        <taxon>Mycosphaerellales</taxon>
        <taxon>Mycosphaerellaceae</taxon>
        <taxon>Pseudocercospora</taxon>
    </lineage>
</organism>
<name>A0A139HCP6_9PEZI</name>
<keyword evidence="1" id="KW-0175">Coiled coil</keyword>
<sequence>MSSILQTLLAKLRQKREALREHKAAKLRERDQERQSDGLLRIALKRHNSMNSFTIADPTTHYRRRQDHDEWVKKANEGGGRRLGRRSWN</sequence>
<reference evidence="3 4" key="1">
    <citation type="submission" date="2015-07" db="EMBL/GenBank/DDBJ databases">
        <title>Comparative genomics of the Sigatoka disease complex on banana suggests a link between parallel evolutionary changes in Pseudocercospora fijiensis and Pseudocercospora eumusae and increased virulence on the banana host.</title>
        <authorList>
            <person name="Chang T.-C."/>
            <person name="Salvucci A."/>
            <person name="Crous P.W."/>
            <person name="Stergiopoulos I."/>
        </authorList>
    </citation>
    <scope>NUCLEOTIDE SEQUENCE [LARGE SCALE GENOMIC DNA]</scope>
    <source>
        <strain evidence="3 4">CBS 114824</strain>
    </source>
</reference>
<protein>
    <submittedName>
        <fullName evidence="3">Uncharacterized protein</fullName>
    </submittedName>
</protein>
<evidence type="ECO:0000256" key="1">
    <source>
        <dbReference type="SAM" id="Coils"/>
    </source>
</evidence>
<accession>A0A139HCP6</accession>
<feature type="coiled-coil region" evidence="1">
    <location>
        <begin position="5"/>
        <end position="35"/>
    </location>
</feature>
<feature type="compositionally biased region" description="Basic and acidic residues" evidence="2">
    <location>
        <begin position="66"/>
        <end position="80"/>
    </location>
</feature>
<evidence type="ECO:0000313" key="3">
    <source>
        <dbReference type="EMBL" id="KXT00183.1"/>
    </source>
</evidence>
<gene>
    <name evidence="3" type="ORF">AC578_7036</name>
</gene>
<dbReference type="AlphaFoldDB" id="A0A139HCP6"/>
<evidence type="ECO:0000313" key="4">
    <source>
        <dbReference type="Proteomes" id="UP000070133"/>
    </source>
</evidence>
<evidence type="ECO:0000256" key="2">
    <source>
        <dbReference type="SAM" id="MobiDB-lite"/>
    </source>
</evidence>
<proteinExistence type="predicted"/>
<keyword evidence="4" id="KW-1185">Reference proteome</keyword>
<feature type="region of interest" description="Disordered" evidence="2">
    <location>
        <begin position="66"/>
        <end position="89"/>
    </location>
</feature>
<comment type="caution">
    <text evidence="3">The sequence shown here is derived from an EMBL/GenBank/DDBJ whole genome shotgun (WGS) entry which is preliminary data.</text>
</comment>
<dbReference type="EMBL" id="LFZN01000078">
    <property type="protein sequence ID" value="KXT00183.1"/>
    <property type="molecule type" value="Genomic_DNA"/>
</dbReference>
<dbReference type="OrthoDB" id="3874921at2759"/>